<gene>
    <name evidence="2" type="ORF">MEUPH1_LOCUS7707</name>
</gene>
<comment type="caution">
    <text evidence="2">The sequence shown here is derived from an EMBL/GenBank/DDBJ whole genome shotgun (WGS) entry which is preliminary data.</text>
</comment>
<name>A0AAV0W6H1_9HEMI</name>
<dbReference type="EMBL" id="CARXXK010000001">
    <property type="protein sequence ID" value="CAI6351354.1"/>
    <property type="molecule type" value="Genomic_DNA"/>
</dbReference>
<dbReference type="Gene3D" id="1.25.40.10">
    <property type="entry name" value="Tetratricopeptide repeat domain"/>
    <property type="match status" value="1"/>
</dbReference>
<protein>
    <submittedName>
        <fullName evidence="2">Uncharacterized protein</fullName>
    </submittedName>
</protein>
<dbReference type="AlphaFoldDB" id="A0AAV0W6H1"/>
<keyword evidence="3" id="KW-1185">Reference proteome</keyword>
<evidence type="ECO:0000313" key="3">
    <source>
        <dbReference type="Proteomes" id="UP001160148"/>
    </source>
</evidence>
<feature type="compositionally biased region" description="Polar residues" evidence="1">
    <location>
        <begin position="699"/>
        <end position="711"/>
    </location>
</feature>
<evidence type="ECO:0000313" key="2">
    <source>
        <dbReference type="EMBL" id="CAI6351354.1"/>
    </source>
</evidence>
<organism evidence="2 3">
    <name type="scientific">Macrosiphum euphorbiae</name>
    <name type="common">potato aphid</name>
    <dbReference type="NCBI Taxonomy" id="13131"/>
    <lineage>
        <taxon>Eukaryota</taxon>
        <taxon>Metazoa</taxon>
        <taxon>Ecdysozoa</taxon>
        <taxon>Arthropoda</taxon>
        <taxon>Hexapoda</taxon>
        <taxon>Insecta</taxon>
        <taxon>Pterygota</taxon>
        <taxon>Neoptera</taxon>
        <taxon>Paraneoptera</taxon>
        <taxon>Hemiptera</taxon>
        <taxon>Sternorrhyncha</taxon>
        <taxon>Aphidomorpha</taxon>
        <taxon>Aphidoidea</taxon>
        <taxon>Aphididae</taxon>
        <taxon>Macrosiphini</taxon>
        <taxon>Macrosiphum</taxon>
    </lineage>
</organism>
<evidence type="ECO:0000256" key="1">
    <source>
        <dbReference type="SAM" id="MobiDB-lite"/>
    </source>
</evidence>
<dbReference type="InterPro" id="IPR011990">
    <property type="entry name" value="TPR-like_helical_dom_sf"/>
</dbReference>
<dbReference type="Proteomes" id="UP001160148">
    <property type="component" value="Unassembled WGS sequence"/>
</dbReference>
<proteinExistence type="predicted"/>
<accession>A0AAV0W6H1</accession>
<feature type="region of interest" description="Disordered" evidence="1">
    <location>
        <begin position="695"/>
        <end position="724"/>
    </location>
</feature>
<sequence>MRVQRPRLISRLRIDTSRLWRWVFPIVILTGREVIICTNNILPSAAVVAGRSSFSYFVPVRFGQFRIFSFFRCRKWPNSILPVHDSGSEKSPVYNPPLKTTGPVATVVGTLLFDSAVRRRFPFLRVKNCIVVGEKFHLRADMADNTVVGAVCEDFEKGCSVSAKVDFVDGFENPVSWHKRYKIRSDQSDVLFDNLDMKSITLSQYGAEIDRLPEFIKWKLFGYNIVICYEYIAEGKANKALEIIGEIENILKCIGSNDIFLKSIKIALNHITFSMKGYLLKLCSNETKELEHFIMPNNMNNANKAGLFGIQTLFFYEYGLSSAQIAKDCALKALSLNGTEAEWYYLMAKVLTNWQRTCGNYFECSEQEITAAEMAVKLGNKDHHKLHLIHIYHRMSKNMNKNINAKNKILEEALRLLIEVIDNTKDLLLLKSCLLSLSKFGQYKEYNNDITIILDQLIEALEHSDNGYVHGAIGNYYLFNKKDYKKANFHLKKAYDVKSFGSSIDYIYTFFKINSETAPIEPMMVDLLKSFPHPVHQEKLLSQIISYLLLTKNDLIRALKYIPMLLNIKNVTSVYSLQTHRTKFSNYTIEVNLLDVLSEKLSVASRNTTLSTDDQKRVTEVMEMLESYKLYVSSLMKKKEHIFGNKVINNTKGGKARTASYSDDRERKESWTHNNYKQVVNPVKNKDEDNWRTLKPDSTPKTTIFMRNNPSHIKKPWYGNQDNL</sequence>
<reference evidence="2 3" key="1">
    <citation type="submission" date="2023-01" db="EMBL/GenBank/DDBJ databases">
        <authorList>
            <person name="Whitehead M."/>
        </authorList>
    </citation>
    <scope>NUCLEOTIDE SEQUENCE [LARGE SCALE GENOMIC DNA]</scope>
</reference>